<evidence type="ECO:0000256" key="2">
    <source>
        <dbReference type="SAM" id="Phobius"/>
    </source>
</evidence>
<dbReference type="Proteomes" id="UP001499988">
    <property type="component" value="Unassembled WGS sequence"/>
</dbReference>
<comment type="caution">
    <text evidence="3">The sequence shown here is derived from an EMBL/GenBank/DDBJ whole genome shotgun (WGS) entry which is preliminary data.</text>
</comment>
<dbReference type="EMBL" id="BAABJZ010000089">
    <property type="protein sequence ID" value="GAA4892865.1"/>
    <property type="molecule type" value="Genomic_DNA"/>
</dbReference>
<sequence>MEYDIAFLAFILTMVLPVKVLPWLFIAMMAYKGYIQMKEKRSERDRQRRMAQLAERRNPPKPTTESQMIPISADHILRSRLGRR</sequence>
<feature type="region of interest" description="Disordered" evidence="1">
    <location>
        <begin position="42"/>
        <end position="84"/>
    </location>
</feature>
<gene>
    <name evidence="3" type="ORF">GCM10023333_27650</name>
</gene>
<dbReference type="RefSeq" id="WP_345336008.1">
    <property type="nucleotide sequence ID" value="NZ_BAABJZ010000089.1"/>
</dbReference>
<evidence type="ECO:0000313" key="4">
    <source>
        <dbReference type="Proteomes" id="UP001499988"/>
    </source>
</evidence>
<feature type="compositionally biased region" description="Basic and acidic residues" evidence="1">
    <location>
        <begin position="42"/>
        <end position="58"/>
    </location>
</feature>
<feature type="transmembrane region" description="Helical" evidence="2">
    <location>
        <begin position="6"/>
        <end position="31"/>
    </location>
</feature>
<keyword evidence="4" id="KW-1185">Reference proteome</keyword>
<evidence type="ECO:0000313" key="3">
    <source>
        <dbReference type="EMBL" id="GAA4892865.1"/>
    </source>
</evidence>
<keyword evidence="2" id="KW-1133">Transmembrane helix</keyword>
<keyword evidence="2" id="KW-0472">Membrane</keyword>
<organism evidence="3 4">
    <name type="scientific">Ferrimonas pelagia</name>
    <dbReference type="NCBI Taxonomy" id="1177826"/>
    <lineage>
        <taxon>Bacteria</taxon>
        <taxon>Pseudomonadati</taxon>
        <taxon>Pseudomonadota</taxon>
        <taxon>Gammaproteobacteria</taxon>
        <taxon>Alteromonadales</taxon>
        <taxon>Ferrimonadaceae</taxon>
        <taxon>Ferrimonas</taxon>
    </lineage>
</organism>
<evidence type="ECO:0000256" key="1">
    <source>
        <dbReference type="SAM" id="MobiDB-lite"/>
    </source>
</evidence>
<accession>A0ABP9F2J8</accession>
<reference evidence="4" key="1">
    <citation type="journal article" date="2019" name="Int. J. Syst. Evol. Microbiol.">
        <title>The Global Catalogue of Microorganisms (GCM) 10K type strain sequencing project: providing services to taxonomists for standard genome sequencing and annotation.</title>
        <authorList>
            <consortium name="The Broad Institute Genomics Platform"/>
            <consortium name="The Broad Institute Genome Sequencing Center for Infectious Disease"/>
            <person name="Wu L."/>
            <person name="Ma J."/>
        </authorList>
    </citation>
    <scope>NUCLEOTIDE SEQUENCE [LARGE SCALE GENOMIC DNA]</scope>
    <source>
        <strain evidence="4">JCM 18401</strain>
    </source>
</reference>
<protein>
    <submittedName>
        <fullName evidence="3">Uncharacterized protein</fullName>
    </submittedName>
</protein>
<proteinExistence type="predicted"/>
<keyword evidence="2" id="KW-0812">Transmembrane</keyword>
<name>A0ABP9F2J8_9GAMM</name>